<keyword evidence="6" id="KW-0210">Decarboxylase</keyword>
<evidence type="ECO:0000259" key="14">
    <source>
        <dbReference type="Pfam" id="PF01977"/>
    </source>
</evidence>
<sequence length="413" mass="45147">MRDFIELMREQGRVEEIESPCSTVYEAPRMASRTDKILFFHDLDGRRGVMNLLSDRRSLAAALGVEERDLVGHLAGMTYSGRVVDAGRLEGGIPADLSALPVMKHFPGDAGRYLTSGIVFSRYDGVENASIHRMMVLDDGRVVARLVEGRHTHTLLKAALARGEKLPVAVTVGTHPLVTFAACTRVPEGKELAYAAELMGGELAVRECGNGVRVPDAEFVLEGYITAETAAEGPFVDITGTYDPVRQQHVIEFTKMYCKEDPIYHGILPAGDEHKLLMGAPYEPKIYRAVGEVTTVRDVLLTKGGAGYLHAVVKIRKNTQGDAKNAIMAAFAAHTSLKHVVVVDEDINLHDPYDVEYAIATRVRGDTDIMIVAGVRGSSLDPTRLSDGTNVKVGVDATMVMGREDEFRRAEWV</sequence>
<evidence type="ECO:0000256" key="11">
    <source>
        <dbReference type="ARBA" id="ARBA00049727"/>
    </source>
</evidence>
<dbReference type="EMBL" id="JXOJ01000002">
    <property type="protein sequence ID" value="KLK88390.1"/>
    <property type="molecule type" value="Genomic_DNA"/>
</dbReference>
<dbReference type="AlphaFoldDB" id="A0A0H1QZN2"/>
<evidence type="ECO:0000256" key="10">
    <source>
        <dbReference type="ARBA" id="ARBA00049583"/>
    </source>
</evidence>
<dbReference type="Gene3D" id="3.40.1670.10">
    <property type="entry name" value="UbiD C-terminal domain-like"/>
    <property type="match status" value="1"/>
</dbReference>
<evidence type="ECO:0000256" key="6">
    <source>
        <dbReference type="ARBA" id="ARBA00022793"/>
    </source>
</evidence>
<protein>
    <recommendedName>
        <fullName evidence="12">Anhydromevalonate phosphate decarboxylase</fullName>
        <ecNumber evidence="11">4.1.1.126</ecNumber>
    </recommendedName>
</protein>
<dbReference type="RefSeq" id="WP_048182144.1">
    <property type="nucleotide sequence ID" value="NZ_JXOJ01000002.1"/>
</dbReference>
<comment type="caution">
    <text evidence="17">The sequence shown here is derived from an EMBL/GenBank/DDBJ whole genome shotgun (WGS) entry which is preliminary data.</text>
</comment>
<dbReference type="PATRIC" id="fig|1550566.3.peg.1076"/>
<comment type="catalytic activity">
    <reaction evidence="9">
        <text>(2E)-3-methyl-5-phosphooxypent-2-enoate + H(+) = isopentenyl phosphate + CO2</text>
        <dbReference type="Rhea" id="RHEA:78971"/>
        <dbReference type="ChEBI" id="CHEBI:15378"/>
        <dbReference type="ChEBI" id="CHEBI:16526"/>
        <dbReference type="ChEBI" id="CHEBI:65078"/>
        <dbReference type="ChEBI" id="CHEBI:229665"/>
        <dbReference type="EC" id="4.1.1.126"/>
    </reaction>
    <physiologicalReaction direction="left-to-right" evidence="9">
        <dbReference type="Rhea" id="RHEA:78972"/>
    </physiologicalReaction>
</comment>
<keyword evidence="5" id="KW-0288">FMN</keyword>
<evidence type="ECO:0000256" key="7">
    <source>
        <dbReference type="ARBA" id="ARBA00023211"/>
    </source>
</evidence>
<comment type="similarity">
    <text evidence="3">Belongs to the UbiD family.</text>
</comment>
<evidence type="ECO:0000313" key="18">
    <source>
        <dbReference type="Proteomes" id="UP000035301"/>
    </source>
</evidence>
<dbReference type="SUPFAM" id="SSF143968">
    <property type="entry name" value="UbiD C-terminal domain-like"/>
    <property type="match status" value="1"/>
</dbReference>
<dbReference type="GO" id="GO:0008299">
    <property type="term" value="P:isoprenoid biosynthetic process"/>
    <property type="evidence" value="ECO:0007669"/>
    <property type="project" value="UniProtKB-KW"/>
</dbReference>
<keyword evidence="4" id="KW-0285">Flavoprotein</keyword>
<dbReference type="EC" id="4.1.1.126" evidence="11"/>
<dbReference type="FunFam" id="3.40.1670.10:FF:000003">
    <property type="entry name" value="Phenolic acid decarboxylase"/>
    <property type="match status" value="1"/>
</dbReference>
<evidence type="ECO:0000256" key="13">
    <source>
        <dbReference type="ARBA" id="ARBA00049936"/>
    </source>
</evidence>
<dbReference type="Pfam" id="PF20696">
    <property type="entry name" value="UbiD_C"/>
    <property type="match status" value="1"/>
</dbReference>
<evidence type="ECO:0000313" key="17">
    <source>
        <dbReference type="EMBL" id="KLK88390.1"/>
    </source>
</evidence>
<dbReference type="Proteomes" id="UP000035301">
    <property type="component" value="Unassembled WGS sequence"/>
</dbReference>
<gene>
    <name evidence="17" type="ORF">SZ63_05045</name>
</gene>
<evidence type="ECO:0000256" key="2">
    <source>
        <dbReference type="ARBA" id="ARBA00005092"/>
    </source>
</evidence>
<dbReference type="Pfam" id="PF20695">
    <property type="entry name" value="UbiD_N"/>
    <property type="match status" value="1"/>
</dbReference>
<proteinExistence type="inferred from homology"/>
<dbReference type="OrthoDB" id="8480at2157"/>
<evidence type="ECO:0000256" key="5">
    <source>
        <dbReference type="ARBA" id="ARBA00022643"/>
    </source>
</evidence>
<evidence type="ECO:0000256" key="12">
    <source>
        <dbReference type="ARBA" id="ARBA00049754"/>
    </source>
</evidence>
<reference evidence="17 18" key="1">
    <citation type="journal article" date="2015" name="Int. J. Syst. Evol. Microbiol.">
        <title>Methanoculleus sediminis sp. nov., a methanogen from sediments near a submarine mud volcano.</title>
        <authorList>
            <person name="Chen S.C."/>
            <person name="Chen M.F."/>
            <person name="Lai M.C."/>
            <person name="Weng C.Y."/>
            <person name="Wu S.Y."/>
            <person name="Lin S."/>
            <person name="Yang T.F."/>
            <person name="Chen P.C."/>
        </authorList>
    </citation>
    <scope>NUCLEOTIDE SEQUENCE [LARGE SCALE GENOMIC DNA]</scope>
    <source>
        <strain evidence="17 18">S3Fa</strain>
    </source>
</reference>
<feature type="domain" description="3-octaprenyl-4-hydroxybenzoate carboxy-lyase-like Rift-related" evidence="14">
    <location>
        <begin position="95"/>
        <end position="270"/>
    </location>
</feature>
<name>A0A0H1QZN2_9EURY</name>
<dbReference type="GO" id="GO:0005737">
    <property type="term" value="C:cytoplasm"/>
    <property type="evidence" value="ECO:0007669"/>
    <property type="project" value="TreeGrafter"/>
</dbReference>
<feature type="domain" description="3-octaprenyl-4-hydroxybenzoate carboxy-lyase-like C-terminal" evidence="16">
    <location>
        <begin position="276"/>
        <end position="397"/>
    </location>
</feature>
<feature type="domain" description="3-octaprenyl-4-hydroxybenzoate carboxy-lyase-like N-terminal" evidence="15">
    <location>
        <begin position="5"/>
        <end position="74"/>
    </location>
</feature>
<dbReference type="InterPro" id="IPR002830">
    <property type="entry name" value="UbiD"/>
</dbReference>
<comment type="pathway">
    <text evidence="2">Isoprenoid biosynthesis; isopentenyl diphosphate biosynthesis via mevalonate pathway.</text>
</comment>
<accession>A0A0H1QZN2</accession>
<dbReference type="Pfam" id="PF01977">
    <property type="entry name" value="UbiD"/>
    <property type="match status" value="1"/>
</dbReference>
<evidence type="ECO:0000256" key="8">
    <source>
        <dbReference type="ARBA" id="ARBA00023229"/>
    </source>
</evidence>
<dbReference type="NCBIfam" id="TIGR00148">
    <property type="entry name" value="UbiD family decarboxylase"/>
    <property type="match status" value="1"/>
</dbReference>
<dbReference type="InterPro" id="IPR049383">
    <property type="entry name" value="UbiD-like_N"/>
</dbReference>
<keyword evidence="8" id="KW-0414">Isoprene biosynthesis</keyword>
<dbReference type="PANTHER" id="PTHR30108">
    <property type="entry name" value="3-OCTAPRENYL-4-HYDROXYBENZOATE CARBOXY-LYASE-RELATED"/>
    <property type="match status" value="1"/>
</dbReference>
<keyword evidence="7" id="KW-0464">Manganese</keyword>
<dbReference type="PANTHER" id="PTHR30108:SF21">
    <property type="entry name" value="4-HYDROXYBENZOATE DECARBOXYLASE"/>
    <property type="match status" value="1"/>
</dbReference>
<evidence type="ECO:0000256" key="9">
    <source>
        <dbReference type="ARBA" id="ARBA00049054"/>
    </source>
</evidence>
<evidence type="ECO:0000259" key="15">
    <source>
        <dbReference type="Pfam" id="PF20695"/>
    </source>
</evidence>
<comment type="function">
    <text evidence="10">Catalyzes the conversion of trans-anhydromevalonate 5-phosphate (tAHMP) into isopentenyl phosphate. Involved in the archaeal mevalonate (MVA) pathway, which provides fundamental precursors for isoprenoid biosynthesis, such as isopentenyl diphosphate (IPP) and dimethylallyl diphosphate (DMAPP).</text>
</comment>
<organism evidence="17 18">
    <name type="scientific">Methanoculleus sediminis</name>
    <dbReference type="NCBI Taxonomy" id="1550566"/>
    <lineage>
        <taxon>Archaea</taxon>
        <taxon>Methanobacteriati</taxon>
        <taxon>Methanobacteriota</taxon>
        <taxon>Stenosarchaea group</taxon>
        <taxon>Methanomicrobia</taxon>
        <taxon>Methanomicrobiales</taxon>
        <taxon>Methanomicrobiaceae</taxon>
        <taxon>Methanoculleus</taxon>
    </lineage>
</organism>
<evidence type="ECO:0000259" key="16">
    <source>
        <dbReference type="Pfam" id="PF20696"/>
    </source>
</evidence>
<evidence type="ECO:0000256" key="4">
    <source>
        <dbReference type="ARBA" id="ARBA00022630"/>
    </source>
</evidence>
<comment type="cofactor">
    <cofactor evidence="13">
        <name>prenylated FMN</name>
        <dbReference type="ChEBI" id="CHEBI:87746"/>
    </cofactor>
</comment>
<dbReference type="InterPro" id="IPR049381">
    <property type="entry name" value="UbiD-like_C"/>
</dbReference>
<evidence type="ECO:0000256" key="1">
    <source>
        <dbReference type="ARBA" id="ARBA00001936"/>
    </source>
</evidence>
<evidence type="ECO:0000256" key="3">
    <source>
        <dbReference type="ARBA" id="ARBA00010021"/>
    </source>
</evidence>
<comment type="cofactor">
    <cofactor evidence="1">
        <name>Mn(2+)</name>
        <dbReference type="ChEBI" id="CHEBI:29035"/>
    </cofactor>
</comment>
<keyword evidence="6" id="KW-0456">Lyase</keyword>
<dbReference type="STRING" id="1550566.SZ63_05045"/>
<dbReference type="SUPFAM" id="SSF50475">
    <property type="entry name" value="FMN-binding split barrel"/>
    <property type="match status" value="1"/>
</dbReference>
<dbReference type="GO" id="GO:0016831">
    <property type="term" value="F:carboxy-lyase activity"/>
    <property type="evidence" value="ECO:0007669"/>
    <property type="project" value="UniProtKB-KW"/>
</dbReference>
<dbReference type="InterPro" id="IPR048304">
    <property type="entry name" value="UbiD_Rift_dom"/>
</dbReference>
<keyword evidence="18" id="KW-1185">Reference proteome</keyword>